<dbReference type="PANTHER" id="PTHR43582:SF2">
    <property type="entry name" value="LINEARMYCIN RESISTANCE ATP-BINDING PROTEIN LNRL"/>
    <property type="match status" value="1"/>
</dbReference>
<reference evidence="4 5" key="1">
    <citation type="submission" date="2015-08" db="EMBL/GenBank/DDBJ databases">
        <title>Draft Genome Sequence of Bacillus vietnamensis UCD-SED5.</title>
        <authorList>
            <person name="Lee R.D."/>
            <person name="Jospin G."/>
            <person name="Lang J.M."/>
            <person name="Coil D.A."/>
            <person name="Eisen J.A."/>
        </authorList>
    </citation>
    <scope>NUCLEOTIDE SEQUENCE [LARGE SCALE GENOMIC DNA]</scope>
    <source>
        <strain evidence="4 5">UCD-SED5</strain>
    </source>
</reference>
<dbReference type="Gene3D" id="3.40.50.300">
    <property type="entry name" value="P-loop containing nucleotide triphosphate hydrolases"/>
    <property type="match status" value="1"/>
</dbReference>
<dbReference type="OrthoDB" id="9804819at2"/>
<dbReference type="PROSITE" id="PS00211">
    <property type="entry name" value="ABC_TRANSPORTER_1"/>
    <property type="match status" value="1"/>
</dbReference>
<evidence type="ECO:0000256" key="2">
    <source>
        <dbReference type="ARBA" id="ARBA00022840"/>
    </source>
</evidence>
<dbReference type="GO" id="GO:0016887">
    <property type="term" value="F:ATP hydrolysis activity"/>
    <property type="evidence" value="ECO:0007669"/>
    <property type="project" value="InterPro"/>
</dbReference>
<dbReference type="PANTHER" id="PTHR43582">
    <property type="entry name" value="LINEARMYCIN RESISTANCE ATP-BINDING PROTEIN LNRL"/>
    <property type="match status" value="1"/>
</dbReference>
<name>A0A0N8GGA7_9BACI</name>
<dbReference type="InterPro" id="IPR003593">
    <property type="entry name" value="AAA+_ATPase"/>
</dbReference>
<dbReference type="EMBL" id="LIXZ01000022">
    <property type="protein sequence ID" value="KPL57970.1"/>
    <property type="molecule type" value="Genomic_DNA"/>
</dbReference>
<dbReference type="SMART" id="SM00382">
    <property type="entry name" value="AAA"/>
    <property type="match status" value="1"/>
</dbReference>
<dbReference type="Pfam" id="PF00005">
    <property type="entry name" value="ABC_tran"/>
    <property type="match status" value="1"/>
</dbReference>
<dbReference type="eggNOG" id="COG1131">
    <property type="taxonomic scope" value="Bacteria"/>
</dbReference>
<accession>A0A0N8GGA7</accession>
<dbReference type="InterPro" id="IPR017871">
    <property type="entry name" value="ABC_transporter-like_CS"/>
</dbReference>
<sequence length="311" mass="34391">MLEVKELKKSYGKKEVVKNVSFMIEKGESFGLLGPNGAGKSTTISMICGLVPYDHGDVFVASQSVKQFPVLIKKKIGVVPQEIALYPTMSARDNLLFWGKMYGLTGAQAKKRVDEVLEIVGLKERGKERIETFSGGMKRRINIGAALMHEPELLIMDEPTVGIDPQSRNHILETVKALNEKGMTIIYTSHYMEEVEFLCNRVGIMDHGEVIALGTKSELCSRLAGSSFIQIKVENLSYEAMRELKKAEGMVQIAFQQEAGIIEVFAPNPQEAVASVITSAVHAGLKIESVEIKESNLETLFLQLTGRTLRD</sequence>
<evidence type="ECO:0000313" key="5">
    <source>
        <dbReference type="Proteomes" id="UP000050398"/>
    </source>
</evidence>
<dbReference type="SUPFAM" id="SSF52540">
    <property type="entry name" value="P-loop containing nucleoside triphosphate hydrolases"/>
    <property type="match status" value="1"/>
</dbReference>
<dbReference type="PATRIC" id="fig|218284.4.peg.2406"/>
<keyword evidence="1" id="KW-0547">Nucleotide-binding</keyword>
<evidence type="ECO:0000256" key="1">
    <source>
        <dbReference type="ARBA" id="ARBA00022741"/>
    </source>
</evidence>
<proteinExistence type="predicted"/>
<evidence type="ECO:0000259" key="3">
    <source>
        <dbReference type="PROSITE" id="PS50893"/>
    </source>
</evidence>
<dbReference type="InterPro" id="IPR027417">
    <property type="entry name" value="P-loop_NTPase"/>
</dbReference>
<dbReference type="Proteomes" id="UP000050398">
    <property type="component" value="Unassembled WGS sequence"/>
</dbReference>
<dbReference type="GO" id="GO:0005524">
    <property type="term" value="F:ATP binding"/>
    <property type="evidence" value="ECO:0007669"/>
    <property type="project" value="UniProtKB-KW"/>
</dbReference>
<comment type="caution">
    <text evidence="4">The sequence shown here is derived from an EMBL/GenBank/DDBJ whole genome shotgun (WGS) entry which is preliminary data.</text>
</comment>
<dbReference type="PROSITE" id="PS50893">
    <property type="entry name" value="ABC_TRANSPORTER_2"/>
    <property type="match status" value="1"/>
</dbReference>
<organism evidence="4 5">
    <name type="scientific">Rossellomorea vietnamensis</name>
    <dbReference type="NCBI Taxonomy" id="218284"/>
    <lineage>
        <taxon>Bacteria</taxon>
        <taxon>Bacillati</taxon>
        <taxon>Bacillota</taxon>
        <taxon>Bacilli</taxon>
        <taxon>Bacillales</taxon>
        <taxon>Bacillaceae</taxon>
        <taxon>Rossellomorea</taxon>
    </lineage>
</organism>
<gene>
    <name evidence="4" type="ORF">AM506_19310</name>
</gene>
<keyword evidence="2 4" id="KW-0067">ATP-binding</keyword>
<protein>
    <submittedName>
        <fullName evidence="4">Antibiotic ABC transporter ATP-binding protein</fullName>
    </submittedName>
</protein>
<feature type="domain" description="ABC transporter" evidence="3">
    <location>
        <begin position="2"/>
        <end position="232"/>
    </location>
</feature>
<dbReference type="InterPro" id="IPR003439">
    <property type="entry name" value="ABC_transporter-like_ATP-bd"/>
</dbReference>
<dbReference type="AlphaFoldDB" id="A0A0N8GGA7"/>
<evidence type="ECO:0000313" key="4">
    <source>
        <dbReference type="EMBL" id="KPL57970.1"/>
    </source>
</evidence>